<dbReference type="AlphaFoldDB" id="A0A0N7C1E3"/>
<sequence length="116" mass="13369">MEIQNRKKPKERKMFIFRYIKTLINIYLLYIQPILGMFLIGIGLWGFYAPDEGTCTNLNIELCAVSAIDVLKPAIFVFLGIITVAGWYFTELQPKLRGEGKYMKVKTGVKPEDFVK</sequence>
<feature type="transmembrane region" description="Helical" evidence="1">
    <location>
        <begin position="22"/>
        <end position="50"/>
    </location>
</feature>
<feature type="transmembrane region" description="Helical" evidence="1">
    <location>
        <begin position="70"/>
        <end position="89"/>
    </location>
</feature>
<reference evidence="2" key="1">
    <citation type="submission" date="2015-02" db="EMBL/GenBank/DDBJ databases">
        <authorList>
            <person name="Zhao X.J."/>
            <person name="Ma P."/>
        </authorList>
    </citation>
    <scope>NUCLEOTIDE SEQUENCE</scope>
    <source>
        <strain evidence="2">ECN49</strain>
        <plasmid evidence="2">pNDM-ECN49</plasmid>
    </source>
</reference>
<keyword evidence="2" id="KW-0614">Plasmid</keyword>
<dbReference type="EMBL" id="KP765744">
    <property type="protein sequence ID" value="AKJ21367.1"/>
    <property type="molecule type" value="Genomic_DNA"/>
</dbReference>
<name>A0A0N7C1E3_ENTCL</name>
<evidence type="ECO:0000256" key="1">
    <source>
        <dbReference type="SAM" id="Phobius"/>
    </source>
</evidence>
<keyword evidence="1" id="KW-1133">Transmembrane helix</keyword>
<proteinExistence type="predicted"/>
<protein>
    <submittedName>
        <fullName evidence="2">Uncharacterized protein</fullName>
    </submittedName>
</protein>
<keyword evidence="1" id="KW-0812">Transmembrane</keyword>
<keyword evidence="1" id="KW-0472">Membrane</keyword>
<accession>A0A0N7C1E3</accession>
<organism evidence="2">
    <name type="scientific">Enterobacter cloacae</name>
    <dbReference type="NCBI Taxonomy" id="550"/>
    <lineage>
        <taxon>Bacteria</taxon>
        <taxon>Pseudomonadati</taxon>
        <taxon>Pseudomonadota</taxon>
        <taxon>Gammaproteobacteria</taxon>
        <taxon>Enterobacterales</taxon>
        <taxon>Enterobacteriaceae</taxon>
        <taxon>Enterobacter</taxon>
        <taxon>Enterobacter cloacae complex</taxon>
    </lineage>
</organism>
<evidence type="ECO:0000313" key="2">
    <source>
        <dbReference type="EMBL" id="AKJ21367.1"/>
    </source>
</evidence>
<geneLocation type="plasmid" evidence="2">
    <name>pNDM-ECN49</name>
</geneLocation>